<dbReference type="InterPro" id="IPR005467">
    <property type="entry name" value="His_kinase_dom"/>
</dbReference>
<accession>A0A1B1A0H8</accession>
<dbReference type="InterPro" id="IPR036097">
    <property type="entry name" value="HisK_dim/P_sf"/>
</dbReference>
<comment type="catalytic activity">
    <reaction evidence="1">
        <text>ATP + protein L-histidine = ADP + protein N-phospho-L-histidine.</text>
        <dbReference type="EC" id="2.7.13.3"/>
    </reaction>
</comment>
<dbReference type="KEGG" id="rmb:K529_004855"/>
<dbReference type="InterPro" id="IPR001789">
    <property type="entry name" value="Sig_transdc_resp-reg_receiver"/>
</dbReference>
<dbReference type="InterPro" id="IPR036890">
    <property type="entry name" value="HATPase_C_sf"/>
</dbReference>
<keyword evidence="3 7" id="KW-0597">Phosphoprotein</keyword>
<dbReference type="CDD" id="cd00082">
    <property type="entry name" value="HisKA"/>
    <property type="match status" value="1"/>
</dbReference>
<keyword evidence="6" id="KW-0902">Two-component regulatory system</keyword>
<dbReference type="PANTHER" id="PTHR43047:SF72">
    <property type="entry name" value="OSMOSENSING HISTIDINE PROTEIN KINASE SLN1"/>
    <property type="match status" value="1"/>
</dbReference>
<dbReference type="Gene3D" id="3.30.565.10">
    <property type="entry name" value="Histidine kinase-like ATPase, C-terminal domain"/>
    <property type="match status" value="1"/>
</dbReference>
<feature type="domain" description="Histidine kinase" evidence="8">
    <location>
        <begin position="212"/>
        <end position="434"/>
    </location>
</feature>
<dbReference type="PANTHER" id="PTHR43047">
    <property type="entry name" value="TWO-COMPONENT HISTIDINE PROTEIN KINASE"/>
    <property type="match status" value="1"/>
</dbReference>
<keyword evidence="5" id="KW-0418">Kinase</keyword>
<dbReference type="GO" id="GO:0000155">
    <property type="term" value="F:phosphorelay sensor kinase activity"/>
    <property type="evidence" value="ECO:0007669"/>
    <property type="project" value="InterPro"/>
</dbReference>
<dbReference type="Pfam" id="PF00512">
    <property type="entry name" value="HisKA"/>
    <property type="match status" value="1"/>
</dbReference>
<evidence type="ECO:0000313" key="11">
    <source>
        <dbReference type="Proteomes" id="UP000013243"/>
    </source>
</evidence>
<dbReference type="CDD" id="cd16922">
    <property type="entry name" value="HATPase_EvgS-ArcB-TorS-like"/>
    <property type="match status" value="1"/>
</dbReference>
<dbReference type="SUPFAM" id="SSF55874">
    <property type="entry name" value="ATPase domain of HSP90 chaperone/DNA topoisomerase II/histidine kinase"/>
    <property type="match status" value="1"/>
</dbReference>
<dbReference type="PROSITE" id="PS50110">
    <property type="entry name" value="RESPONSE_REGULATORY"/>
    <property type="match status" value="1"/>
</dbReference>
<dbReference type="SMART" id="SM00448">
    <property type="entry name" value="REC"/>
    <property type="match status" value="1"/>
</dbReference>
<dbReference type="FunFam" id="3.30.565.10:FF:000010">
    <property type="entry name" value="Sensor histidine kinase RcsC"/>
    <property type="match status" value="1"/>
</dbReference>
<keyword evidence="4" id="KW-0808">Transferase</keyword>
<proteinExistence type="predicted"/>
<gene>
    <name evidence="10" type="ORF">K529_004855</name>
</gene>
<dbReference type="Gene3D" id="3.40.50.2300">
    <property type="match status" value="1"/>
</dbReference>
<evidence type="ECO:0000256" key="4">
    <source>
        <dbReference type="ARBA" id="ARBA00022679"/>
    </source>
</evidence>
<name>A0A1B1A0H8_9RHOB</name>
<evidence type="ECO:0000256" key="2">
    <source>
        <dbReference type="ARBA" id="ARBA00012438"/>
    </source>
</evidence>
<organism evidence="10 11">
    <name type="scientific">Tritonibacter mobilis F1926</name>
    <dbReference type="NCBI Taxonomy" id="1265309"/>
    <lineage>
        <taxon>Bacteria</taxon>
        <taxon>Pseudomonadati</taxon>
        <taxon>Pseudomonadota</taxon>
        <taxon>Alphaproteobacteria</taxon>
        <taxon>Rhodobacterales</taxon>
        <taxon>Paracoccaceae</taxon>
        <taxon>Tritonibacter</taxon>
    </lineage>
</organism>
<evidence type="ECO:0000256" key="6">
    <source>
        <dbReference type="ARBA" id="ARBA00023012"/>
    </source>
</evidence>
<reference evidence="10 11" key="1">
    <citation type="journal article" date="2016" name="ISME J.">
        <title>Global occurrence and heterogeneity of the Roseobacter-clade species Ruegeria mobilis.</title>
        <authorList>
            <person name="Sonnenschein E."/>
            <person name="Gram L."/>
        </authorList>
    </citation>
    <scope>NUCLEOTIDE SEQUENCE [LARGE SCALE GENOMIC DNA]</scope>
    <source>
        <strain evidence="10 11">F1926</strain>
    </source>
</reference>
<evidence type="ECO:0000256" key="1">
    <source>
        <dbReference type="ARBA" id="ARBA00000085"/>
    </source>
</evidence>
<dbReference type="SMART" id="SM00065">
    <property type="entry name" value="GAF"/>
    <property type="match status" value="1"/>
</dbReference>
<dbReference type="EMBL" id="CP015230">
    <property type="protein sequence ID" value="ANP40090.1"/>
    <property type="molecule type" value="Genomic_DNA"/>
</dbReference>
<dbReference type="InterPro" id="IPR011006">
    <property type="entry name" value="CheY-like_superfamily"/>
</dbReference>
<dbReference type="InterPro" id="IPR003594">
    <property type="entry name" value="HATPase_dom"/>
</dbReference>
<dbReference type="CDD" id="cd17546">
    <property type="entry name" value="REC_hyHK_CKI1_RcsC-like"/>
    <property type="match status" value="1"/>
</dbReference>
<dbReference type="EC" id="2.7.13.3" evidence="2"/>
<dbReference type="Pfam" id="PF00072">
    <property type="entry name" value="Response_reg"/>
    <property type="match status" value="1"/>
</dbReference>
<dbReference type="AlphaFoldDB" id="A0A1B1A0H8"/>
<dbReference type="Proteomes" id="UP000013243">
    <property type="component" value="Chromosome"/>
</dbReference>
<dbReference type="InterPro" id="IPR003661">
    <property type="entry name" value="HisK_dim/P_dom"/>
</dbReference>
<dbReference type="SMART" id="SM00388">
    <property type="entry name" value="HisKA"/>
    <property type="match status" value="1"/>
</dbReference>
<evidence type="ECO:0000313" key="10">
    <source>
        <dbReference type="EMBL" id="ANP40090.1"/>
    </source>
</evidence>
<dbReference type="OrthoDB" id="9801651at2"/>
<dbReference type="PRINTS" id="PR00344">
    <property type="entry name" value="BCTRLSENSOR"/>
</dbReference>
<dbReference type="Pfam" id="PF02518">
    <property type="entry name" value="HATPase_c"/>
    <property type="match status" value="1"/>
</dbReference>
<dbReference type="STRING" id="1265309.K529_004855"/>
<evidence type="ECO:0000256" key="5">
    <source>
        <dbReference type="ARBA" id="ARBA00022777"/>
    </source>
</evidence>
<dbReference type="InterPro" id="IPR029016">
    <property type="entry name" value="GAF-like_dom_sf"/>
</dbReference>
<dbReference type="SUPFAM" id="SSF55781">
    <property type="entry name" value="GAF domain-like"/>
    <property type="match status" value="1"/>
</dbReference>
<dbReference type="InterPro" id="IPR003018">
    <property type="entry name" value="GAF"/>
</dbReference>
<sequence>MSGLPHFFDARSADVKDVLFMTQAAKLTPDPYDVQLRELGLVKHEREADIDNLTTLAARLLNVPTALVSVVQRSLDRQFFKSCIGLPELSSELRQTPLSHSFCQFVQDTNQPLVVTDSRKDAQLRDNAAVIDLGMVAYLGVPIHLPDGKPIGALCVIDRVPRQWSHDDLKTMQQLGCALDDMIALKRARDVAADAEARAQQDAEARKTHLAHMSHEIRTPLNGIIGSVDLLMRGASSLNADLREQNDLLRTINRSAQSLQRLLNDALDIAKIDAGKLELAPAAFDLREVVNDAVKLFSAQASQKGVDLTHSFREIDAKEWRYGDQFRLSQVLGNLLSNAIKFTDQGTVSLHLHGTPDALHLTLRDSGCGIASDRLDKLFLPFTQASAHVAHEKGGTGLGLTIVHQMVELMQGRIRAESTPGEGTIFHLYLPLPVTDAEIEPVIEEFDFDASTRRAEDLPLLGKRVLVADDSPANRLVLQKMLENLGASVDKAYDGSDAFGRAVTTRYDVLLLDIQMPGHKGTEVVRKLRAHPRHLAHSALCIAVTGNTYGDQVEEYLDAGFDAWLGKPLRQPDLLRVLSPLIPDLETDA</sequence>
<evidence type="ECO:0000259" key="9">
    <source>
        <dbReference type="PROSITE" id="PS50110"/>
    </source>
</evidence>
<dbReference type="SUPFAM" id="SSF47384">
    <property type="entry name" value="Homodimeric domain of signal transducing histidine kinase"/>
    <property type="match status" value="1"/>
</dbReference>
<dbReference type="SMART" id="SM00387">
    <property type="entry name" value="HATPase_c"/>
    <property type="match status" value="1"/>
</dbReference>
<evidence type="ECO:0000259" key="8">
    <source>
        <dbReference type="PROSITE" id="PS50109"/>
    </source>
</evidence>
<dbReference type="PROSITE" id="PS50109">
    <property type="entry name" value="HIS_KIN"/>
    <property type="match status" value="1"/>
</dbReference>
<protein>
    <recommendedName>
        <fullName evidence="2">histidine kinase</fullName>
        <ecNumber evidence="2">2.7.13.3</ecNumber>
    </recommendedName>
</protein>
<dbReference type="GO" id="GO:0005886">
    <property type="term" value="C:plasma membrane"/>
    <property type="evidence" value="ECO:0007669"/>
    <property type="project" value="TreeGrafter"/>
</dbReference>
<dbReference type="InterPro" id="IPR004358">
    <property type="entry name" value="Sig_transdc_His_kin-like_C"/>
</dbReference>
<dbReference type="Gene3D" id="1.10.287.130">
    <property type="match status" value="1"/>
</dbReference>
<dbReference type="GO" id="GO:0009927">
    <property type="term" value="F:histidine phosphotransfer kinase activity"/>
    <property type="evidence" value="ECO:0007669"/>
    <property type="project" value="TreeGrafter"/>
</dbReference>
<dbReference type="Pfam" id="PF01590">
    <property type="entry name" value="GAF"/>
    <property type="match status" value="1"/>
</dbReference>
<dbReference type="SUPFAM" id="SSF52172">
    <property type="entry name" value="CheY-like"/>
    <property type="match status" value="1"/>
</dbReference>
<evidence type="ECO:0000256" key="7">
    <source>
        <dbReference type="PROSITE-ProRule" id="PRU00169"/>
    </source>
</evidence>
<evidence type="ECO:0000256" key="3">
    <source>
        <dbReference type="ARBA" id="ARBA00022553"/>
    </source>
</evidence>
<feature type="domain" description="Response regulatory" evidence="9">
    <location>
        <begin position="464"/>
        <end position="582"/>
    </location>
</feature>
<feature type="modified residue" description="4-aspartylphosphate" evidence="7">
    <location>
        <position position="513"/>
    </location>
</feature>
<dbReference type="Gene3D" id="3.30.450.40">
    <property type="match status" value="1"/>
</dbReference>